<evidence type="ECO:0000256" key="3">
    <source>
        <dbReference type="ARBA" id="ARBA00022741"/>
    </source>
</evidence>
<name>A0ABV5AJT1_9BACL</name>
<keyword evidence="7" id="KW-1185">Reference proteome</keyword>
<dbReference type="Gene3D" id="3.40.50.300">
    <property type="entry name" value="P-loop containing nucleotide triphosphate hydrolases"/>
    <property type="match status" value="1"/>
</dbReference>
<dbReference type="InterPro" id="IPR003593">
    <property type="entry name" value="AAA+_ATPase"/>
</dbReference>
<evidence type="ECO:0000313" key="6">
    <source>
        <dbReference type="EMBL" id="MFB5192533.1"/>
    </source>
</evidence>
<dbReference type="PANTHER" id="PTHR42764">
    <property type="entry name" value="PHOSPHONATES UTILIZATION ATP-BINDING PROTEIN PHNK-RELATED"/>
    <property type="match status" value="1"/>
</dbReference>
<dbReference type="RefSeq" id="WP_275474005.1">
    <property type="nucleotide sequence ID" value="NZ_CP162940.1"/>
</dbReference>
<dbReference type="InterPro" id="IPR012700">
    <property type="entry name" value="PhnK"/>
</dbReference>
<dbReference type="InterPro" id="IPR027417">
    <property type="entry name" value="P-loop_NTPase"/>
</dbReference>
<dbReference type="SMART" id="SM00382">
    <property type="entry name" value="AAA"/>
    <property type="match status" value="1"/>
</dbReference>
<dbReference type="InterPro" id="IPR017871">
    <property type="entry name" value="ABC_transporter-like_CS"/>
</dbReference>
<evidence type="ECO:0000313" key="7">
    <source>
        <dbReference type="Proteomes" id="UP001579974"/>
    </source>
</evidence>
<accession>A0ABV5AJT1</accession>
<dbReference type="Pfam" id="PF08352">
    <property type="entry name" value="oligo_HPY"/>
    <property type="match status" value="1"/>
</dbReference>
<evidence type="ECO:0000256" key="1">
    <source>
        <dbReference type="ARBA" id="ARBA00005417"/>
    </source>
</evidence>
<dbReference type="Pfam" id="PF00005">
    <property type="entry name" value="ABC_tran"/>
    <property type="match status" value="1"/>
</dbReference>
<dbReference type="PROSITE" id="PS00211">
    <property type="entry name" value="ABC_TRANSPORTER_1"/>
    <property type="match status" value="1"/>
</dbReference>
<dbReference type="PIRSF" id="PIRSF037116">
    <property type="entry name" value="CP_lyase_PhnK"/>
    <property type="match status" value="1"/>
</dbReference>
<dbReference type="GO" id="GO:0005524">
    <property type="term" value="F:ATP binding"/>
    <property type="evidence" value="ECO:0007669"/>
    <property type="project" value="UniProtKB-KW"/>
</dbReference>
<protein>
    <submittedName>
        <fullName evidence="6">ATP-binding cassette domain-containing protein</fullName>
    </submittedName>
</protein>
<evidence type="ECO:0000256" key="2">
    <source>
        <dbReference type="ARBA" id="ARBA00022448"/>
    </source>
</evidence>
<keyword evidence="2" id="KW-0813">Transport</keyword>
<dbReference type="PANTHER" id="PTHR42764:SF1">
    <property type="entry name" value="PHOSPHONATES UTILIZATION ATP-BINDING PROTEIN PHNK-RELATED"/>
    <property type="match status" value="1"/>
</dbReference>
<gene>
    <name evidence="6" type="ORF">KKP3000_001738</name>
</gene>
<proteinExistence type="inferred from homology"/>
<comment type="similarity">
    <text evidence="1">Belongs to the ABC transporter superfamily.</text>
</comment>
<dbReference type="InterPro" id="IPR013563">
    <property type="entry name" value="Oligopep_ABC_C"/>
</dbReference>
<feature type="domain" description="ABC transporter" evidence="5">
    <location>
        <begin position="18"/>
        <end position="286"/>
    </location>
</feature>
<evidence type="ECO:0000259" key="5">
    <source>
        <dbReference type="PROSITE" id="PS50893"/>
    </source>
</evidence>
<dbReference type="Proteomes" id="UP001579974">
    <property type="component" value="Unassembled WGS sequence"/>
</dbReference>
<evidence type="ECO:0000256" key="4">
    <source>
        <dbReference type="ARBA" id="ARBA00022840"/>
    </source>
</evidence>
<dbReference type="CDD" id="cd03257">
    <property type="entry name" value="ABC_NikE_OppD_transporters"/>
    <property type="match status" value="1"/>
</dbReference>
<dbReference type="SUPFAM" id="SSF52540">
    <property type="entry name" value="P-loop containing nucleoside triphosphate hydrolases"/>
    <property type="match status" value="1"/>
</dbReference>
<keyword evidence="4 6" id="KW-0067">ATP-binding</keyword>
<sequence length="290" mass="32115">MHDALWRENDSIAEQPLLQVRDLTKIHGRGCPHCLELTGPEMGGNRCPQCGSIVACANFNLTVYPGEIVGIIGESGSGKSTVMKCLHFDDSPTSGTVHLSTLEDGKPNLFDVSQQRKRWICNHLIGIVYQNPVQGLRLDFSSGGNIAEKLIAADWNNVGDIRQRAGYLLKRTEIPLERMDDLPKNFSGGMQQRVQIAKALANDPPLLLLDEITTGLDVSVQAQILDLIRQLKRTLGITMIVVSHDFGVIRMLTERTLVMKDGRVVEQGLTDQILEDPQHPYTQVLVNSML</sequence>
<comment type="caution">
    <text evidence="6">The sequence shown here is derived from an EMBL/GenBank/DDBJ whole genome shotgun (WGS) entry which is preliminary data.</text>
</comment>
<dbReference type="EMBL" id="JBDXSU010000024">
    <property type="protein sequence ID" value="MFB5192533.1"/>
    <property type="molecule type" value="Genomic_DNA"/>
</dbReference>
<organism evidence="6 7">
    <name type="scientific">Alicyclobacillus fastidiosus</name>
    <dbReference type="NCBI Taxonomy" id="392011"/>
    <lineage>
        <taxon>Bacteria</taxon>
        <taxon>Bacillati</taxon>
        <taxon>Bacillota</taxon>
        <taxon>Bacilli</taxon>
        <taxon>Bacillales</taxon>
        <taxon>Alicyclobacillaceae</taxon>
        <taxon>Alicyclobacillus</taxon>
    </lineage>
</organism>
<dbReference type="PROSITE" id="PS50893">
    <property type="entry name" value="ABC_TRANSPORTER_2"/>
    <property type="match status" value="1"/>
</dbReference>
<reference evidence="6 7" key="1">
    <citation type="journal article" date="2024" name="Int. J. Mol. Sci.">
        <title>Exploration of Alicyclobacillus spp. Genome in Search of Antibiotic Resistance.</title>
        <authorList>
            <person name="Bucka-Kolendo J."/>
            <person name="Kiousi D.E."/>
            <person name="Dekowska A."/>
            <person name="Mikolajczuk-Szczyrba A."/>
            <person name="Karadedos D.M."/>
            <person name="Michael P."/>
            <person name="Galanis A."/>
            <person name="Sokolowska B."/>
        </authorList>
    </citation>
    <scope>NUCLEOTIDE SEQUENCE [LARGE SCALE GENOMIC DNA]</scope>
    <source>
        <strain evidence="6 7">KKP 3000</strain>
    </source>
</reference>
<dbReference type="InterPro" id="IPR003439">
    <property type="entry name" value="ABC_transporter-like_ATP-bd"/>
</dbReference>
<keyword evidence="3" id="KW-0547">Nucleotide-binding</keyword>